<organism evidence="9 10">
    <name type="scientific">Mus spicilegus</name>
    <name type="common">Mound-building mouse</name>
    <dbReference type="NCBI Taxonomy" id="10103"/>
    <lineage>
        <taxon>Eukaryota</taxon>
        <taxon>Metazoa</taxon>
        <taxon>Chordata</taxon>
        <taxon>Craniata</taxon>
        <taxon>Vertebrata</taxon>
        <taxon>Euteleostomi</taxon>
        <taxon>Mammalia</taxon>
        <taxon>Eutheria</taxon>
        <taxon>Euarchontoglires</taxon>
        <taxon>Glires</taxon>
        <taxon>Rodentia</taxon>
        <taxon>Myomorpha</taxon>
        <taxon>Muroidea</taxon>
        <taxon>Muridae</taxon>
        <taxon>Murinae</taxon>
        <taxon>Mus</taxon>
        <taxon>Mus</taxon>
    </lineage>
</organism>
<evidence type="ECO:0000256" key="3">
    <source>
        <dbReference type="ARBA" id="ARBA00022490"/>
    </source>
</evidence>
<dbReference type="SUPFAM" id="SSF50182">
    <property type="entry name" value="Sm-like ribonucleoproteins"/>
    <property type="match status" value="1"/>
</dbReference>
<dbReference type="Gene3D" id="2.30.30.100">
    <property type="match status" value="1"/>
</dbReference>
<evidence type="ECO:0000256" key="5">
    <source>
        <dbReference type="ARBA" id="ARBA00023187"/>
    </source>
</evidence>
<dbReference type="GeneTree" id="ENSGT00390000017608"/>
<dbReference type="GO" id="GO:0030532">
    <property type="term" value="C:small nuclear ribonucleoprotein complex"/>
    <property type="evidence" value="ECO:0007669"/>
    <property type="project" value="InterPro"/>
</dbReference>
<keyword evidence="10" id="KW-1185">Reference proteome</keyword>
<reference evidence="9" key="1">
    <citation type="submission" date="2025-08" db="UniProtKB">
        <authorList>
            <consortium name="Ensembl"/>
        </authorList>
    </citation>
    <scope>IDENTIFICATION</scope>
</reference>
<dbReference type="Ensembl" id="ENSMSIT00000023662.1">
    <property type="protein sequence ID" value="ENSMSIP00000018725.1"/>
    <property type="gene ID" value="ENSMSIG00000015966.1"/>
</dbReference>
<keyword evidence="4 8" id="KW-0507">mRNA processing</keyword>
<protein>
    <recommendedName>
        <fullName evidence="8">Small nuclear ribonucleoprotein Sm D2</fullName>
        <shortName evidence="8">Sm-D2</shortName>
    </recommendedName>
    <alternativeName>
        <fullName evidence="8">snRNP core protein D2</fullName>
    </alternativeName>
</protein>
<keyword evidence="3 8" id="KW-0963">Cytoplasm</keyword>
<gene>
    <name evidence="8" type="primary">SNRPD2</name>
</gene>
<reference evidence="9" key="2">
    <citation type="submission" date="2025-09" db="UniProtKB">
        <authorList>
            <consortium name="Ensembl"/>
        </authorList>
    </citation>
    <scope>IDENTIFICATION</scope>
</reference>
<evidence type="ECO:0000256" key="4">
    <source>
        <dbReference type="ARBA" id="ARBA00022664"/>
    </source>
</evidence>
<comment type="similarity">
    <text evidence="2 8">Belongs to the snRNP core protein family.</text>
</comment>
<sequence>MVLENVKEMWTEVPKSGKDKSKPINKDHYISKMFLSRDSVILVLRNPLIAGK</sequence>
<evidence type="ECO:0000313" key="9">
    <source>
        <dbReference type="Ensembl" id="ENSMSIP00000018725.1"/>
    </source>
</evidence>
<proteinExistence type="inferred from homology"/>
<dbReference type="InterPro" id="IPR027248">
    <property type="entry name" value="Sm_D2"/>
</dbReference>
<evidence type="ECO:0000256" key="1">
    <source>
        <dbReference type="ARBA" id="ARBA00004123"/>
    </source>
</evidence>
<dbReference type="GO" id="GO:0005829">
    <property type="term" value="C:cytosol"/>
    <property type="evidence" value="ECO:0007669"/>
    <property type="project" value="UniProtKB-SubCell"/>
</dbReference>
<dbReference type="GO" id="GO:0008380">
    <property type="term" value="P:RNA splicing"/>
    <property type="evidence" value="ECO:0007669"/>
    <property type="project" value="UniProtKB-KW"/>
</dbReference>
<comment type="function">
    <text evidence="8">Plays a role in pre-mRNA splicing as a core component of the spliceosomal U1, U2, U4 and U5 small nuclear ribonucleoproteins (snRNPs), the building blocks of the spliceosome. Component of both the pre-catalytic spliceosome B complex and activated spliceosome C complexes. As a component of the minor spliceosome, involved in the splicing of U12-type introns in pre-mRNAs.</text>
</comment>
<dbReference type="PANTHER" id="PTHR12777">
    <property type="entry name" value="SMALL NUCLEAR RIBONUCLEOPROTEIN SM D2"/>
    <property type="match status" value="1"/>
</dbReference>
<dbReference type="Proteomes" id="UP000694415">
    <property type="component" value="Unplaced"/>
</dbReference>
<evidence type="ECO:0000256" key="6">
    <source>
        <dbReference type="ARBA" id="ARBA00023242"/>
    </source>
</evidence>
<evidence type="ECO:0000256" key="8">
    <source>
        <dbReference type="RuleBase" id="RU365051"/>
    </source>
</evidence>
<evidence type="ECO:0000313" key="10">
    <source>
        <dbReference type="Proteomes" id="UP000694415"/>
    </source>
</evidence>
<keyword evidence="7 8" id="KW-0687">Ribonucleoprotein</keyword>
<dbReference type="AlphaFoldDB" id="A0A8C6HD73"/>
<keyword evidence="6 8" id="KW-0539">Nucleus</keyword>
<dbReference type="GO" id="GO:0006397">
    <property type="term" value="P:mRNA processing"/>
    <property type="evidence" value="ECO:0007669"/>
    <property type="project" value="UniProtKB-KW"/>
</dbReference>
<evidence type="ECO:0000256" key="7">
    <source>
        <dbReference type="ARBA" id="ARBA00023274"/>
    </source>
</evidence>
<dbReference type="InterPro" id="IPR010920">
    <property type="entry name" value="LSM_dom_sf"/>
</dbReference>
<accession>A0A8C6HD73</accession>
<name>A0A8C6HD73_MUSSI</name>
<keyword evidence="5 8" id="KW-0508">mRNA splicing</keyword>
<comment type="subcellular location">
    <subcellularLocation>
        <location evidence="8">Cytoplasm</location>
        <location evidence="8">Cytosol</location>
    </subcellularLocation>
    <subcellularLocation>
        <location evidence="1 8">Nucleus</location>
    </subcellularLocation>
    <text evidence="8">SMN-mediated assembly into core snRNPs occurs in the cytosol before SMN-mediated transport to the nucleus to be included in spliceosomes.</text>
</comment>
<evidence type="ECO:0000256" key="2">
    <source>
        <dbReference type="ARBA" id="ARBA00008146"/>
    </source>
</evidence>